<feature type="compositionally biased region" description="Polar residues" evidence="1">
    <location>
        <begin position="39"/>
        <end position="48"/>
    </location>
</feature>
<reference evidence="2 3" key="1">
    <citation type="journal article" date="2012" name="BMC Genomics">
        <title>Comparative genomic analysis and phylogenetic position of Theileria equi.</title>
        <authorList>
            <person name="Kappmeyer L.S."/>
            <person name="Thiagarajan M."/>
            <person name="Herndon D.R."/>
            <person name="Ramsay J.D."/>
            <person name="Caler E."/>
            <person name="Djikeng A."/>
            <person name="Gillespie J.J."/>
            <person name="Lau A.O."/>
            <person name="Roalson E.H."/>
            <person name="Silva J.C."/>
            <person name="Silva M.G."/>
            <person name="Suarez C.E."/>
            <person name="Ueti M.W."/>
            <person name="Nene V.M."/>
            <person name="Mealey R.H."/>
            <person name="Knowles D.P."/>
            <person name="Brayton K.A."/>
        </authorList>
    </citation>
    <scope>NUCLEOTIDE SEQUENCE [LARGE SCALE GENOMIC DNA]</scope>
    <source>
        <strain evidence="2 3">WA</strain>
    </source>
</reference>
<protein>
    <submittedName>
        <fullName evidence="2">Uncharacterized protein</fullName>
    </submittedName>
</protein>
<gene>
    <name evidence="2" type="ORF">BEWA_035890</name>
</gene>
<feature type="compositionally biased region" description="Basic and acidic residues" evidence="1">
    <location>
        <begin position="1"/>
        <end position="19"/>
    </location>
</feature>
<dbReference type="AlphaFoldDB" id="L1LEF2"/>
<feature type="region of interest" description="Disordered" evidence="1">
    <location>
        <begin position="1"/>
        <end position="73"/>
    </location>
</feature>
<dbReference type="GeneID" id="15807957"/>
<evidence type="ECO:0000313" key="2">
    <source>
        <dbReference type="EMBL" id="EKX73553.1"/>
    </source>
</evidence>
<evidence type="ECO:0000256" key="1">
    <source>
        <dbReference type="SAM" id="MobiDB-lite"/>
    </source>
</evidence>
<dbReference type="RefSeq" id="XP_004833005.1">
    <property type="nucleotide sequence ID" value="XM_004832948.1"/>
</dbReference>
<sequence length="345" mass="39831">MELRHQREEFADSLSREDSTSDSAQENETEEEFVDHTLYSPQSSSPYSDNIHEFPSSQQSTTASSQDSCSDSPLIHLHETSTQQYSGLFPKYGQTIYCKEETLDILKPDQSIAITESKINKGIKTNTYQAKYNVNVVRIAEGELSVWDGTTGERFKNGTSYHRNGHHPLFLMRFKRGNYTVNKYFLKQDGEWKETNGFGFYAILQAMVDGKDSAEMVDSNDALLNIPKTIGISLDISKPDRSSMYCYEMEEDGYIYKRFTSMGGMSFNKVVDGRHVIWRASEENLREIKALRVRYRAKNNRRMLVIYFGSGALCNGKHKYFEKVNGEWIEVRKEDYNIMHKNMQD</sequence>
<dbReference type="Pfam" id="PF04385">
    <property type="entry name" value="FAINT"/>
    <property type="match status" value="1"/>
</dbReference>
<dbReference type="EMBL" id="ACOU01000002">
    <property type="protein sequence ID" value="EKX73553.1"/>
    <property type="molecule type" value="Genomic_DNA"/>
</dbReference>
<dbReference type="Proteomes" id="UP000031512">
    <property type="component" value="Unassembled WGS sequence"/>
</dbReference>
<evidence type="ECO:0000313" key="3">
    <source>
        <dbReference type="Proteomes" id="UP000031512"/>
    </source>
</evidence>
<accession>L1LEF2</accession>
<keyword evidence="3" id="KW-1185">Reference proteome</keyword>
<dbReference type="KEGG" id="beq:BEWA_035890"/>
<name>L1LEF2_THEEQ</name>
<proteinExistence type="predicted"/>
<dbReference type="VEuPathDB" id="PiroplasmaDB:BEWA_035890"/>
<feature type="compositionally biased region" description="Low complexity" evidence="1">
    <location>
        <begin position="56"/>
        <end position="72"/>
    </location>
</feature>
<organism evidence="2 3">
    <name type="scientific">Theileria equi strain WA</name>
    <dbReference type="NCBI Taxonomy" id="1537102"/>
    <lineage>
        <taxon>Eukaryota</taxon>
        <taxon>Sar</taxon>
        <taxon>Alveolata</taxon>
        <taxon>Apicomplexa</taxon>
        <taxon>Aconoidasida</taxon>
        <taxon>Piroplasmida</taxon>
        <taxon>Theileriidae</taxon>
        <taxon>Theileria</taxon>
    </lineage>
</organism>
<dbReference type="InterPro" id="IPR007480">
    <property type="entry name" value="DUF529"/>
</dbReference>
<comment type="caution">
    <text evidence="2">The sequence shown here is derived from an EMBL/GenBank/DDBJ whole genome shotgun (WGS) entry which is preliminary data.</text>
</comment>